<comment type="subcellular location">
    <subcellularLocation>
        <location evidence="1 7">Cell membrane</location>
        <topology evidence="1 7">Multi-pass membrane protein</topology>
    </subcellularLocation>
</comment>
<dbReference type="Pfam" id="PF00528">
    <property type="entry name" value="BPD_transp_1"/>
    <property type="match status" value="1"/>
</dbReference>
<dbReference type="InterPro" id="IPR000515">
    <property type="entry name" value="MetI-like"/>
</dbReference>
<feature type="transmembrane region" description="Helical" evidence="7">
    <location>
        <begin position="215"/>
        <end position="234"/>
    </location>
</feature>
<dbReference type="GO" id="GO:0055085">
    <property type="term" value="P:transmembrane transport"/>
    <property type="evidence" value="ECO:0007669"/>
    <property type="project" value="InterPro"/>
</dbReference>
<feature type="transmembrane region" description="Helical" evidence="7">
    <location>
        <begin position="92"/>
        <end position="113"/>
    </location>
</feature>
<keyword evidence="2 7" id="KW-0813">Transport</keyword>
<evidence type="ECO:0000256" key="7">
    <source>
        <dbReference type="RuleBase" id="RU363032"/>
    </source>
</evidence>
<evidence type="ECO:0000256" key="5">
    <source>
        <dbReference type="ARBA" id="ARBA00022989"/>
    </source>
</evidence>
<evidence type="ECO:0000313" key="10">
    <source>
        <dbReference type="Proteomes" id="UP001145069"/>
    </source>
</evidence>
<evidence type="ECO:0000256" key="1">
    <source>
        <dbReference type="ARBA" id="ARBA00004651"/>
    </source>
</evidence>
<evidence type="ECO:0000256" key="2">
    <source>
        <dbReference type="ARBA" id="ARBA00022448"/>
    </source>
</evidence>
<feature type="transmembrane region" description="Helical" evidence="7">
    <location>
        <begin position="5"/>
        <end position="25"/>
    </location>
</feature>
<dbReference type="PANTHER" id="PTHR30151">
    <property type="entry name" value="ALKANE SULFONATE ABC TRANSPORTER-RELATED, MEMBRANE SUBUNIT"/>
    <property type="match status" value="1"/>
</dbReference>
<evidence type="ECO:0000256" key="4">
    <source>
        <dbReference type="ARBA" id="ARBA00022692"/>
    </source>
</evidence>
<dbReference type="InterPro" id="IPR035906">
    <property type="entry name" value="MetI-like_sf"/>
</dbReference>
<evidence type="ECO:0000259" key="8">
    <source>
        <dbReference type="PROSITE" id="PS50928"/>
    </source>
</evidence>
<reference evidence="9" key="1">
    <citation type="submission" date="2022-06" db="EMBL/GenBank/DDBJ databases">
        <title>Aquibacillus sp. a new bacterium isolated from soil saline samples.</title>
        <authorList>
            <person name="Galisteo C."/>
            <person name="De La Haba R."/>
            <person name="Sanchez-Porro C."/>
            <person name="Ventosa A."/>
        </authorList>
    </citation>
    <scope>NUCLEOTIDE SEQUENCE</scope>
    <source>
        <strain evidence="9">3ASR75-54</strain>
    </source>
</reference>
<dbReference type="AlphaFoldDB" id="A0A9X3WHG8"/>
<keyword evidence="3" id="KW-1003">Cell membrane</keyword>
<dbReference type="RefSeq" id="WP_272446608.1">
    <property type="nucleotide sequence ID" value="NZ_JAMQKC010000010.1"/>
</dbReference>
<dbReference type="GO" id="GO:0005886">
    <property type="term" value="C:plasma membrane"/>
    <property type="evidence" value="ECO:0007669"/>
    <property type="project" value="UniProtKB-SubCell"/>
</dbReference>
<dbReference type="PROSITE" id="PS50928">
    <property type="entry name" value="ABC_TM1"/>
    <property type="match status" value="1"/>
</dbReference>
<sequence length="247" mass="27187">MKKKWIGWLAIPFVLVIWFIISAQYPSYMFPSPIDVMHEAGTQWEKGEIQSHIALSLKRLGIGFIISMFLAFLIGIIAGASRLFRQFLMPIVTYFQATPPMAWAPLLIILLGLGDAPMIAVIIIASFFPILINVVQGMNQIPETHIRAARSLGAKGWKLAIYVYLPEIIPAAISGITVGFAISWRSLVAAEMIGGNAGIGYFISFNGQIGNASSVLLGILLIGFLALILDFLLLRPIQKRFASWAIR</sequence>
<protein>
    <submittedName>
        <fullName evidence="9">ABC transporter permease</fullName>
    </submittedName>
</protein>
<keyword evidence="5 7" id="KW-1133">Transmembrane helix</keyword>
<name>A0A9X3WHG8_9BACI</name>
<accession>A0A9X3WHG8</accession>
<keyword evidence="6 7" id="KW-0472">Membrane</keyword>
<keyword evidence="10" id="KW-1185">Reference proteome</keyword>
<feature type="domain" description="ABC transmembrane type-1" evidence="8">
    <location>
        <begin position="53"/>
        <end position="233"/>
    </location>
</feature>
<comment type="caution">
    <text evidence="9">The sequence shown here is derived from an EMBL/GenBank/DDBJ whole genome shotgun (WGS) entry which is preliminary data.</text>
</comment>
<proteinExistence type="inferred from homology"/>
<organism evidence="9 10">
    <name type="scientific">Aquibacillus salsiterrae</name>
    <dbReference type="NCBI Taxonomy" id="2950439"/>
    <lineage>
        <taxon>Bacteria</taxon>
        <taxon>Bacillati</taxon>
        <taxon>Bacillota</taxon>
        <taxon>Bacilli</taxon>
        <taxon>Bacillales</taxon>
        <taxon>Bacillaceae</taxon>
        <taxon>Aquibacillus</taxon>
    </lineage>
</organism>
<dbReference type="Proteomes" id="UP001145069">
    <property type="component" value="Unassembled WGS sequence"/>
</dbReference>
<dbReference type="EMBL" id="JAMQKC010000010">
    <property type="protein sequence ID" value="MDC3417539.1"/>
    <property type="molecule type" value="Genomic_DNA"/>
</dbReference>
<dbReference type="PANTHER" id="PTHR30151:SF40">
    <property type="entry name" value="TRANSPORT SYSTEM INTEGRAL MEMBRANE PROTEIN"/>
    <property type="match status" value="1"/>
</dbReference>
<evidence type="ECO:0000256" key="3">
    <source>
        <dbReference type="ARBA" id="ARBA00022475"/>
    </source>
</evidence>
<keyword evidence="4 7" id="KW-0812">Transmembrane</keyword>
<evidence type="ECO:0000256" key="6">
    <source>
        <dbReference type="ARBA" id="ARBA00023136"/>
    </source>
</evidence>
<comment type="similarity">
    <text evidence="7">Belongs to the binding-protein-dependent transport system permease family.</text>
</comment>
<feature type="transmembrane region" description="Helical" evidence="7">
    <location>
        <begin position="159"/>
        <end position="182"/>
    </location>
</feature>
<feature type="transmembrane region" description="Helical" evidence="7">
    <location>
        <begin position="60"/>
        <end position="80"/>
    </location>
</feature>
<feature type="transmembrane region" description="Helical" evidence="7">
    <location>
        <begin position="119"/>
        <end position="138"/>
    </location>
</feature>
<dbReference type="CDD" id="cd06261">
    <property type="entry name" value="TM_PBP2"/>
    <property type="match status" value="1"/>
</dbReference>
<dbReference type="SUPFAM" id="SSF161098">
    <property type="entry name" value="MetI-like"/>
    <property type="match status" value="1"/>
</dbReference>
<evidence type="ECO:0000313" key="9">
    <source>
        <dbReference type="EMBL" id="MDC3417539.1"/>
    </source>
</evidence>
<gene>
    <name evidence="9" type="ORF">NC799_11590</name>
</gene>
<dbReference type="Gene3D" id="1.10.3720.10">
    <property type="entry name" value="MetI-like"/>
    <property type="match status" value="1"/>
</dbReference>